<name>A0AAW1XNR0_RUBAR</name>
<accession>A0AAW1XNR0</accession>
<gene>
    <name evidence="1" type="ORF">M0R45_014850</name>
</gene>
<protein>
    <submittedName>
        <fullName evidence="1">Uncharacterized protein</fullName>
    </submittedName>
</protein>
<evidence type="ECO:0000313" key="2">
    <source>
        <dbReference type="Proteomes" id="UP001457282"/>
    </source>
</evidence>
<keyword evidence="2" id="KW-1185">Reference proteome</keyword>
<sequence length="122" mass="12938">MSGGAAIGSWARVGSECGLQRRLLWSAVLVMGAMVIRETTSSGDAEGDCNCLIGGDDELEPWYCELSELKWSGAGGTAGHCNDGSVIESLRLVAMIGEVMAAGSDWIMFAVSLRNQICKRVH</sequence>
<dbReference type="AlphaFoldDB" id="A0AAW1XNR0"/>
<reference evidence="1 2" key="1">
    <citation type="journal article" date="2023" name="G3 (Bethesda)">
        <title>A chromosome-length genome assembly and annotation of blackberry (Rubus argutus, cv. 'Hillquist').</title>
        <authorList>
            <person name="Bruna T."/>
            <person name="Aryal R."/>
            <person name="Dudchenko O."/>
            <person name="Sargent D.J."/>
            <person name="Mead D."/>
            <person name="Buti M."/>
            <person name="Cavallini A."/>
            <person name="Hytonen T."/>
            <person name="Andres J."/>
            <person name="Pham M."/>
            <person name="Weisz D."/>
            <person name="Mascagni F."/>
            <person name="Usai G."/>
            <person name="Natali L."/>
            <person name="Bassil N."/>
            <person name="Fernandez G.E."/>
            <person name="Lomsadze A."/>
            <person name="Armour M."/>
            <person name="Olukolu B."/>
            <person name="Poorten T."/>
            <person name="Britton C."/>
            <person name="Davik J."/>
            <person name="Ashrafi H."/>
            <person name="Aiden E.L."/>
            <person name="Borodovsky M."/>
            <person name="Worthington M."/>
        </authorList>
    </citation>
    <scope>NUCLEOTIDE SEQUENCE [LARGE SCALE GENOMIC DNA]</scope>
    <source>
        <strain evidence="1">PI 553951</strain>
    </source>
</reference>
<evidence type="ECO:0000313" key="1">
    <source>
        <dbReference type="EMBL" id="KAK9938091.1"/>
    </source>
</evidence>
<dbReference type="Proteomes" id="UP001457282">
    <property type="component" value="Unassembled WGS sequence"/>
</dbReference>
<dbReference type="EMBL" id="JBEDUW010000003">
    <property type="protein sequence ID" value="KAK9938091.1"/>
    <property type="molecule type" value="Genomic_DNA"/>
</dbReference>
<comment type="caution">
    <text evidence="1">The sequence shown here is derived from an EMBL/GenBank/DDBJ whole genome shotgun (WGS) entry which is preliminary data.</text>
</comment>
<organism evidence="1 2">
    <name type="scientific">Rubus argutus</name>
    <name type="common">Southern blackberry</name>
    <dbReference type="NCBI Taxonomy" id="59490"/>
    <lineage>
        <taxon>Eukaryota</taxon>
        <taxon>Viridiplantae</taxon>
        <taxon>Streptophyta</taxon>
        <taxon>Embryophyta</taxon>
        <taxon>Tracheophyta</taxon>
        <taxon>Spermatophyta</taxon>
        <taxon>Magnoliopsida</taxon>
        <taxon>eudicotyledons</taxon>
        <taxon>Gunneridae</taxon>
        <taxon>Pentapetalae</taxon>
        <taxon>rosids</taxon>
        <taxon>fabids</taxon>
        <taxon>Rosales</taxon>
        <taxon>Rosaceae</taxon>
        <taxon>Rosoideae</taxon>
        <taxon>Rosoideae incertae sedis</taxon>
        <taxon>Rubus</taxon>
    </lineage>
</organism>
<proteinExistence type="predicted"/>